<dbReference type="EMBL" id="MU273466">
    <property type="protein sequence ID" value="KAI0037084.1"/>
    <property type="molecule type" value="Genomic_DNA"/>
</dbReference>
<keyword evidence="2" id="KW-1185">Reference proteome</keyword>
<dbReference type="Proteomes" id="UP000814128">
    <property type="component" value="Unassembled WGS sequence"/>
</dbReference>
<comment type="caution">
    <text evidence="1">The sequence shown here is derived from an EMBL/GenBank/DDBJ whole genome shotgun (WGS) entry which is preliminary data.</text>
</comment>
<organism evidence="1 2">
    <name type="scientific">Vararia minispora EC-137</name>
    <dbReference type="NCBI Taxonomy" id="1314806"/>
    <lineage>
        <taxon>Eukaryota</taxon>
        <taxon>Fungi</taxon>
        <taxon>Dikarya</taxon>
        <taxon>Basidiomycota</taxon>
        <taxon>Agaricomycotina</taxon>
        <taxon>Agaricomycetes</taxon>
        <taxon>Russulales</taxon>
        <taxon>Lachnocladiaceae</taxon>
        <taxon>Vararia</taxon>
    </lineage>
</organism>
<sequence>MTVNTTVLIQKMSHPARHRQAPVESPIPPSPSDVPASDPRPSPPSHTSAPSSDSLRKHLTPEDYYRAFDRHFAARYFQLADAHRKRVSAVASGTLPLLKPRHAYNACQSSFLNSHWCRMQIYSPPTATYVTALFELPGMKNSDITVNVTRDGKLTVCGERKAPSILADPEHRDIHFPVQEIKYGRFERSLNIPPGVEVSPYPCASSMSLHRSTDDPCGSSQQNHPVPLNMRHPHAVPEPAYAIQYISDLFPSLLPRFLQLADSTSSPLVPTHNCQLE</sequence>
<reference evidence="1" key="1">
    <citation type="submission" date="2021-02" db="EMBL/GenBank/DDBJ databases">
        <authorList>
            <consortium name="DOE Joint Genome Institute"/>
            <person name="Ahrendt S."/>
            <person name="Looney B.P."/>
            <person name="Miyauchi S."/>
            <person name="Morin E."/>
            <person name="Drula E."/>
            <person name="Courty P.E."/>
            <person name="Chicoki N."/>
            <person name="Fauchery L."/>
            <person name="Kohler A."/>
            <person name="Kuo A."/>
            <person name="Labutti K."/>
            <person name="Pangilinan J."/>
            <person name="Lipzen A."/>
            <person name="Riley R."/>
            <person name="Andreopoulos W."/>
            <person name="He G."/>
            <person name="Johnson J."/>
            <person name="Barry K.W."/>
            <person name="Grigoriev I.V."/>
            <person name="Nagy L."/>
            <person name="Hibbett D."/>
            <person name="Henrissat B."/>
            <person name="Matheny P.B."/>
            <person name="Labbe J."/>
            <person name="Martin F."/>
        </authorList>
    </citation>
    <scope>NUCLEOTIDE SEQUENCE</scope>
    <source>
        <strain evidence="1">EC-137</strain>
    </source>
</reference>
<accession>A0ACB8QYZ8</accession>
<protein>
    <submittedName>
        <fullName evidence="1">Uncharacterized protein</fullName>
    </submittedName>
</protein>
<name>A0ACB8QYZ8_9AGAM</name>
<reference evidence="1" key="2">
    <citation type="journal article" date="2022" name="New Phytol.">
        <title>Evolutionary transition to the ectomycorrhizal habit in the genomes of a hyperdiverse lineage of mushroom-forming fungi.</title>
        <authorList>
            <person name="Looney B."/>
            <person name="Miyauchi S."/>
            <person name="Morin E."/>
            <person name="Drula E."/>
            <person name="Courty P.E."/>
            <person name="Kohler A."/>
            <person name="Kuo A."/>
            <person name="LaButti K."/>
            <person name="Pangilinan J."/>
            <person name="Lipzen A."/>
            <person name="Riley R."/>
            <person name="Andreopoulos W."/>
            <person name="He G."/>
            <person name="Johnson J."/>
            <person name="Nolan M."/>
            <person name="Tritt A."/>
            <person name="Barry K.W."/>
            <person name="Grigoriev I.V."/>
            <person name="Nagy L.G."/>
            <person name="Hibbett D."/>
            <person name="Henrissat B."/>
            <person name="Matheny P.B."/>
            <person name="Labbe J."/>
            <person name="Martin F.M."/>
        </authorList>
    </citation>
    <scope>NUCLEOTIDE SEQUENCE</scope>
    <source>
        <strain evidence="1">EC-137</strain>
    </source>
</reference>
<proteinExistence type="predicted"/>
<evidence type="ECO:0000313" key="1">
    <source>
        <dbReference type="EMBL" id="KAI0037084.1"/>
    </source>
</evidence>
<evidence type="ECO:0000313" key="2">
    <source>
        <dbReference type="Proteomes" id="UP000814128"/>
    </source>
</evidence>
<gene>
    <name evidence="1" type="ORF">K488DRAFT_81577</name>
</gene>